<comment type="caution">
    <text evidence="2">The sequence shown here is derived from an EMBL/GenBank/DDBJ whole genome shotgun (WGS) entry which is preliminary data.</text>
</comment>
<reference evidence="2 3" key="1">
    <citation type="submission" date="2020-08" db="EMBL/GenBank/DDBJ databases">
        <title>Genomic Encyclopedia of Type Strains, Phase IV (KMG-IV): sequencing the most valuable type-strain genomes for metagenomic binning, comparative biology and taxonomic classification.</title>
        <authorList>
            <person name="Goeker M."/>
        </authorList>
    </citation>
    <scope>NUCLEOTIDE SEQUENCE [LARGE SCALE GENOMIC DNA]</scope>
    <source>
        <strain evidence="2 3">DSM 44197</strain>
    </source>
</reference>
<dbReference type="Proteomes" id="UP000572680">
    <property type="component" value="Unassembled WGS sequence"/>
</dbReference>
<organism evidence="2 3">
    <name type="scientific">Actinomadura namibiensis</name>
    <dbReference type="NCBI Taxonomy" id="182080"/>
    <lineage>
        <taxon>Bacteria</taxon>
        <taxon>Bacillati</taxon>
        <taxon>Actinomycetota</taxon>
        <taxon>Actinomycetes</taxon>
        <taxon>Streptosporangiales</taxon>
        <taxon>Thermomonosporaceae</taxon>
        <taxon>Actinomadura</taxon>
    </lineage>
</organism>
<name>A0A7W3LRC7_ACTNM</name>
<accession>A0A7W3LRC7</accession>
<sequence>MQDEREHVGYQRISDDRTGAADGVTSQRQVDLRASSA</sequence>
<evidence type="ECO:0000313" key="2">
    <source>
        <dbReference type="EMBL" id="MBA8952921.1"/>
    </source>
</evidence>
<gene>
    <name evidence="2" type="ORF">HNR61_004567</name>
</gene>
<feature type="compositionally biased region" description="Polar residues" evidence="1">
    <location>
        <begin position="24"/>
        <end position="37"/>
    </location>
</feature>
<keyword evidence="3" id="KW-1185">Reference proteome</keyword>
<evidence type="ECO:0000256" key="1">
    <source>
        <dbReference type="SAM" id="MobiDB-lite"/>
    </source>
</evidence>
<proteinExistence type="predicted"/>
<protein>
    <submittedName>
        <fullName evidence="2">Uncharacterized protein</fullName>
    </submittedName>
</protein>
<evidence type="ECO:0000313" key="3">
    <source>
        <dbReference type="Proteomes" id="UP000572680"/>
    </source>
</evidence>
<feature type="region of interest" description="Disordered" evidence="1">
    <location>
        <begin position="1"/>
        <end position="37"/>
    </location>
</feature>
<feature type="compositionally biased region" description="Basic and acidic residues" evidence="1">
    <location>
        <begin position="1"/>
        <end position="19"/>
    </location>
</feature>
<dbReference type="AlphaFoldDB" id="A0A7W3LRC7"/>
<dbReference type="EMBL" id="JACJIA010000005">
    <property type="protein sequence ID" value="MBA8952921.1"/>
    <property type="molecule type" value="Genomic_DNA"/>
</dbReference>